<dbReference type="WBParaSite" id="maker-unitig_21289-snap-gene-0.2-mRNA-1">
    <property type="protein sequence ID" value="maker-unitig_21289-snap-gene-0.2-mRNA-1"/>
    <property type="gene ID" value="maker-unitig_21289-snap-gene-0.2"/>
</dbReference>
<sequence>LHQLSCIRTGKARSERTRGRRHLQYNLEERGSDRRLGQRWKTVHNDVFRPRQAQVLLLRPPSRVGAQFLAINHRPVRHGAARPLFNVHHHGNINSAGIVLYAFTSGIAGFVSCRMFRRLGGERWARNVLLTSFLFAFRCCSSVWAVVNSVPGPTAPPRRCPGPPCCCCCACGCSSASRSPSWAAWPAENAPPGLDAPCRTKNIPREIPAVPCYKTWPVHCLIGGFLSFSAVSVELYYIYATVWGRQHYTLYGILAVCTSSCCPCRRGLPLVVGARVFSGGSSAFFVLLYSAFFFYFRSNMSGLLQGGGVLALLHPAVLRVLPHSLGTVSFAASMQFPCTRIHTLALVFHPALCVFGTLHVVFAPCSSYVAPCTRDSTCSSYSHPHLVFAPLHSYSHPALYSHSCTRIRTPATRIRTPALVFAPGTGHSRSLPADPNRRALGPPATMGVGALCFFSAVSGGSLCRQPGIPTAGAGNSQLTQVPLLLRLGLQLGAEGAPLQAGAARLRLLLLVGRPQEALHVLDVADGRLEDLDLADALVLGSVSFRPLVALVHEADPLALALVAAADEGALASRSGTRRTGAAAGCGSAGRTGLRLIAAGRGAGCCGWSVVLMRLPRVPAEPAAAAAAAAEVAEPAGAAASASAPEVPGGRGRQRGRTALGRPAGEEAPLTCRLPGPARAHGGALGQWPPLSGLCLRRRDQSEAPAAATWPAWGDRQLRRVGQLWQLSRGGHRSPGARSCTAGAETAGKSDSRAELRAARPQLDREEPPEPAVREGQKHRYCRA</sequence>
<keyword evidence="5 8" id="KW-1133">Transmembrane helix</keyword>
<organism evidence="10 11">
    <name type="scientific">Macrostomum lignano</name>
    <dbReference type="NCBI Taxonomy" id="282301"/>
    <lineage>
        <taxon>Eukaryota</taxon>
        <taxon>Metazoa</taxon>
        <taxon>Spiralia</taxon>
        <taxon>Lophotrochozoa</taxon>
        <taxon>Platyhelminthes</taxon>
        <taxon>Rhabditophora</taxon>
        <taxon>Macrostomorpha</taxon>
        <taxon>Macrostomida</taxon>
        <taxon>Macrostomidae</taxon>
        <taxon>Macrostomum</taxon>
    </lineage>
</organism>
<evidence type="ECO:0000256" key="4">
    <source>
        <dbReference type="ARBA" id="ARBA00022729"/>
    </source>
</evidence>
<dbReference type="GO" id="GO:0000421">
    <property type="term" value="C:autophagosome membrane"/>
    <property type="evidence" value="ECO:0007669"/>
    <property type="project" value="UniProtKB-SubCell"/>
</dbReference>
<evidence type="ECO:0000256" key="6">
    <source>
        <dbReference type="ARBA" id="ARBA00023136"/>
    </source>
</evidence>
<dbReference type="InterPro" id="IPR004240">
    <property type="entry name" value="EMP70"/>
</dbReference>
<keyword evidence="3 8" id="KW-0812">Transmembrane</keyword>
<accession>A0A1I8F6S2</accession>
<feature type="region of interest" description="Disordered" evidence="9">
    <location>
        <begin position="727"/>
        <end position="783"/>
    </location>
</feature>
<feature type="transmembrane region" description="Helical" evidence="8">
    <location>
        <begin position="276"/>
        <end position="296"/>
    </location>
</feature>
<reference evidence="11" key="1">
    <citation type="submission" date="2016-11" db="UniProtKB">
        <authorList>
            <consortium name="WormBaseParasite"/>
        </authorList>
    </citation>
    <scope>IDENTIFICATION</scope>
</reference>
<evidence type="ECO:0000256" key="7">
    <source>
        <dbReference type="ARBA" id="ARBA00037688"/>
    </source>
</evidence>
<evidence type="ECO:0000256" key="1">
    <source>
        <dbReference type="ARBA" id="ARBA00004542"/>
    </source>
</evidence>
<evidence type="ECO:0000313" key="11">
    <source>
        <dbReference type="WBParaSite" id="maker-unitig_21289-snap-gene-0.2-mRNA-1"/>
    </source>
</evidence>
<feature type="transmembrane region" description="Helical" evidence="8">
    <location>
        <begin position="98"/>
        <end position="116"/>
    </location>
</feature>
<comment type="subcellular location">
    <subcellularLocation>
        <location evidence="1">Cytoplasmic vesicle</location>
        <location evidence="1">Autophagosome membrane</location>
        <topology evidence="1">Multi-pass membrane protein</topology>
    </subcellularLocation>
</comment>
<name>A0A1I8F6S2_9PLAT</name>
<protein>
    <recommendedName>
        <fullName evidence="8">Transmembrane 9 superfamily member</fullName>
    </recommendedName>
</protein>
<feature type="compositionally biased region" description="Basic and acidic residues" evidence="9">
    <location>
        <begin position="747"/>
        <end position="777"/>
    </location>
</feature>
<evidence type="ECO:0000256" key="2">
    <source>
        <dbReference type="ARBA" id="ARBA00005227"/>
    </source>
</evidence>
<keyword evidence="4" id="KW-0732">Signal</keyword>
<evidence type="ECO:0000256" key="8">
    <source>
        <dbReference type="RuleBase" id="RU363079"/>
    </source>
</evidence>
<evidence type="ECO:0000256" key="5">
    <source>
        <dbReference type="ARBA" id="ARBA00022989"/>
    </source>
</evidence>
<dbReference type="Proteomes" id="UP000095280">
    <property type="component" value="Unplaced"/>
</dbReference>
<dbReference type="Pfam" id="PF02990">
    <property type="entry name" value="EMP70"/>
    <property type="match status" value="1"/>
</dbReference>
<feature type="region of interest" description="Disordered" evidence="9">
    <location>
        <begin position="639"/>
        <end position="674"/>
    </location>
</feature>
<evidence type="ECO:0000313" key="10">
    <source>
        <dbReference type="Proteomes" id="UP000095280"/>
    </source>
</evidence>
<comment type="caution">
    <text evidence="8">Lacks conserved residue(s) required for the propagation of feature annotation.</text>
</comment>
<keyword evidence="6 8" id="KW-0472">Membrane</keyword>
<dbReference type="GO" id="GO:0072657">
    <property type="term" value="P:protein localization to membrane"/>
    <property type="evidence" value="ECO:0007669"/>
    <property type="project" value="TreeGrafter"/>
</dbReference>
<evidence type="ECO:0000256" key="9">
    <source>
        <dbReference type="SAM" id="MobiDB-lite"/>
    </source>
</evidence>
<comment type="function">
    <text evidence="7">Plays an essential role in autophagy.</text>
</comment>
<comment type="similarity">
    <text evidence="2 8">Belongs to the nonaspanin (TM9SF) (TC 9.A.2) family.</text>
</comment>
<keyword evidence="10" id="KW-1185">Reference proteome</keyword>
<dbReference type="AlphaFoldDB" id="A0A1I8F6S2"/>
<evidence type="ECO:0000256" key="3">
    <source>
        <dbReference type="ARBA" id="ARBA00022692"/>
    </source>
</evidence>
<feature type="transmembrane region" description="Helical" evidence="8">
    <location>
        <begin position="128"/>
        <end position="147"/>
    </location>
</feature>
<proteinExistence type="inferred from homology"/>
<feature type="transmembrane region" description="Helical" evidence="8">
    <location>
        <begin position="216"/>
        <end position="239"/>
    </location>
</feature>
<dbReference type="PANTHER" id="PTHR10766">
    <property type="entry name" value="TRANSMEMBRANE 9 SUPERFAMILY PROTEIN"/>
    <property type="match status" value="1"/>
</dbReference>
<dbReference type="PANTHER" id="PTHR10766:SF177">
    <property type="entry name" value="TRANSMEMBRANE 9 SUPERFAMILY MEMBER 1"/>
    <property type="match status" value="1"/>
</dbReference>